<organism evidence="2 3">
    <name type="scientific">Anaerosalibacter bizertensis</name>
    <dbReference type="NCBI Taxonomy" id="932217"/>
    <lineage>
        <taxon>Bacteria</taxon>
        <taxon>Bacillati</taxon>
        <taxon>Bacillota</taxon>
        <taxon>Tissierellia</taxon>
        <taxon>Tissierellales</taxon>
        <taxon>Sporanaerobacteraceae</taxon>
        <taxon>Anaerosalibacter</taxon>
    </lineage>
</organism>
<evidence type="ECO:0000313" key="2">
    <source>
        <dbReference type="EMBL" id="MCG4565761.1"/>
    </source>
</evidence>
<dbReference type="Pfam" id="PF01136">
    <property type="entry name" value="Peptidase_U32"/>
    <property type="match status" value="2"/>
</dbReference>
<dbReference type="InterPro" id="IPR020988">
    <property type="entry name" value="Pept_U32_collagenase"/>
</dbReference>
<reference evidence="2" key="1">
    <citation type="submission" date="2022-01" db="EMBL/GenBank/DDBJ databases">
        <title>Collection of gut derived symbiotic bacterial strains cultured from healthy donors.</title>
        <authorList>
            <person name="Lin H."/>
            <person name="Kohout C."/>
            <person name="Waligurski E."/>
            <person name="Pamer E.G."/>
        </authorList>
    </citation>
    <scope>NUCLEOTIDE SEQUENCE</scope>
    <source>
        <strain evidence="2">MSK.14.39</strain>
    </source>
</reference>
<comment type="caution">
    <text evidence="2">The sequence shown here is derived from an EMBL/GenBank/DDBJ whole genome shotgun (WGS) entry which is preliminary data.</text>
</comment>
<dbReference type="RefSeq" id="WP_226808465.1">
    <property type="nucleotide sequence ID" value="NZ_JAJBNW010000064.1"/>
</dbReference>
<name>A0A9Q4FLG7_9FIRM</name>
<dbReference type="Pfam" id="PF12392">
    <property type="entry name" value="DUF3656"/>
    <property type="match status" value="1"/>
</dbReference>
<proteinExistence type="predicted"/>
<dbReference type="AlphaFoldDB" id="A0A9Q4FLG7"/>
<gene>
    <name evidence="2" type="ORF">L0P62_09900</name>
</gene>
<accession>A0A9Q4FLG7</accession>
<sequence length="812" mass="92884">MEKKNKKVELLAPVGSMESLYAAVQNGAQAVYLGGKLFSARQYASNFDLEELKVAVRYAHLRGVKVYVTANILLRDDEIEEVINYIKSLYEIDIDALIIQDIGLASLVKNIFPEFEIHGSTQMTINNLEGTIFLENMGFQRVVLARELSVEEIKYINDRSNIELEAFVHGALCVCYSGQCLMSSIIGGRSGNRGRCAQPCRMPYSIVSLKDGNHVFKDYEKKYVLSPKDLNTIEKLEEIIESGIMSLKIEGRMKRPEYVATVVNKYRKALDLGSNKISEIDKREIEEIFNRGFTKGYLFGDFGDRIISLDKPNNRGICIGKVVKVDRNKIYIRLKEDVQVKDGIQLVTNKGEEVGLVLDNSARKGTILKIDKIKGVDINSLVYRTSNNLLLEKAKESFENIENIKYPIDIDVFISIGKIPVLIIRDDEHTIKVEGSRLVEKAKKVSLTEERVKNQLNKLTNEPYYIENIKIYLDENSFLPLSELNSLRRRGIELLNEKKAVFNNREKVSNTVFESRVRNCFEFEKREKVQIQNRKLSVKVSNIEQFQKLDLEKLDRIYIGFNEDLLNCVKEVSNKGKEVYIDTGKILSELELKNLEKKVKTVINYINGISVSNLGTFQFVKDKFNLNIHGDIGLNVFNSFTSRALWNMGASSISLSPELNLKQIEEICKKGNIVYETIGYGYLPTMVTKHCPMSLIKKCNNNLNCNECSFREGYGLKDRKNKIFAFIRKNKITTIYNSVPLMVLEELEEIYNSGVNIIKLDFSFEREGIETIQKAFYDYINGNLGKKEIEEITDYCKEKTGITKGHYFRGVL</sequence>
<dbReference type="PROSITE" id="PS01276">
    <property type="entry name" value="PEPTIDASE_U32"/>
    <property type="match status" value="1"/>
</dbReference>
<feature type="domain" description="Peptidase U32 collagenase" evidence="1">
    <location>
        <begin position="382"/>
        <end position="499"/>
    </location>
</feature>
<keyword evidence="3" id="KW-1185">Reference proteome</keyword>
<dbReference type="PANTHER" id="PTHR30217:SF10">
    <property type="entry name" value="23S RRNA 5-HYDROXYCYTIDINE C2501 SYNTHASE"/>
    <property type="match status" value="1"/>
</dbReference>
<protein>
    <submittedName>
        <fullName evidence="2">DUF3656 domain-containing protein</fullName>
    </submittedName>
</protein>
<dbReference type="InterPro" id="IPR001539">
    <property type="entry name" value="Peptidase_U32"/>
</dbReference>
<evidence type="ECO:0000313" key="3">
    <source>
        <dbReference type="Proteomes" id="UP001108123"/>
    </source>
</evidence>
<dbReference type="PANTHER" id="PTHR30217">
    <property type="entry name" value="PEPTIDASE U32 FAMILY"/>
    <property type="match status" value="1"/>
</dbReference>
<dbReference type="InterPro" id="IPR051454">
    <property type="entry name" value="RNA/ubiquinone_mod_enzymes"/>
</dbReference>
<dbReference type="Proteomes" id="UP001108123">
    <property type="component" value="Unassembled WGS sequence"/>
</dbReference>
<dbReference type="EMBL" id="JAKNID010000050">
    <property type="protein sequence ID" value="MCG4565761.1"/>
    <property type="molecule type" value="Genomic_DNA"/>
</dbReference>
<evidence type="ECO:0000259" key="1">
    <source>
        <dbReference type="Pfam" id="PF12392"/>
    </source>
</evidence>